<dbReference type="Pfam" id="PF06429">
    <property type="entry name" value="Flg_bbr_C"/>
    <property type="match status" value="1"/>
</dbReference>
<evidence type="ECO:0000256" key="4">
    <source>
        <dbReference type="ARBA" id="ARBA00016244"/>
    </source>
</evidence>
<evidence type="ECO:0000256" key="7">
    <source>
        <dbReference type="RuleBase" id="RU362065"/>
    </source>
</evidence>
<reference evidence="11" key="1">
    <citation type="submission" date="2022-09" db="EMBL/GenBank/DDBJ databases">
        <title>Novel species in genus Arthrobacter.</title>
        <authorList>
            <person name="Liu Y."/>
        </authorList>
    </citation>
    <scope>NUCLEOTIDE SEQUENCE</scope>
    <source>
        <strain evidence="11">Zg-Y815</strain>
    </source>
</reference>
<proteinExistence type="inferred from homology"/>
<evidence type="ECO:0000313" key="12">
    <source>
        <dbReference type="Proteomes" id="UP001059859"/>
    </source>
</evidence>
<comment type="subcellular location">
    <subcellularLocation>
        <location evidence="1 7">Bacterial flagellum</location>
    </subcellularLocation>
    <subcellularLocation>
        <location evidence="2 7">Secreted</location>
    </subcellularLocation>
</comment>
<keyword evidence="11" id="KW-0282">Flagellum</keyword>
<sequence length="469" mass="46728">MSTFSGLNTAYTGLSAARKGLDVVGQNVANANVTGYTRQRLNTSAAPTLAPTGPFGAGTGVGQGVSVDSIARLGSLQLDTRVRSTAAVAGYSAVRANALIELEDGFNEPGAEGLSASMQSLSAAWQGVANKPGDNAAAAVLLNAATAVATQIGAGYNGVAEQWTSTRSGLNDMVSEVNAGAAQLATLNGAIRSTLAAGASANELVDQRNALATTLSALTGATVRESSGGMVDVLIDGNALVSGTSARSLTVTGGRSMTDAAETVVAWTDRPGSAGINKGEIAGAVSLLAPAAKGGTLAKAAASYNDVAAALAGTVNDLHRQGATTTGATNRDFFAVGSPAATTLKALPTDASGIAAGFPGADGKGSLDGRLADQISQLGSKAGSADAVWSTFVTATASLSRAELQQATLADVAASSAVDLQLSNASVDLDEENVNLLMYQQAYQGAARVMTAIDEMLDTLINRTGIVGR</sequence>
<dbReference type="PANTHER" id="PTHR30033:SF1">
    <property type="entry name" value="FLAGELLAR HOOK-ASSOCIATED PROTEIN 1"/>
    <property type="match status" value="1"/>
</dbReference>
<gene>
    <name evidence="7 11" type="primary">flgK</name>
    <name evidence="11" type="ORF">N2K95_02225</name>
</gene>
<feature type="domain" description="Flagellar basal body rod protein N-terminal" evidence="8">
    <location>
        <begin position="7"/>
        <end position="37"/>
    </location>
</feature>
<feature type="domain" description="Flagellar basal-body/hook protein C-terminal" evidence="9">
    <location>
        <begin position="424"/>
        <end position="462"/>
    </location>
</feature>
<dbReference type="InterPro" id="IPR001444">
    <property type="entry name" value="Flag_bb_rod_N"/>
</dbReference>
<evidence type="ECO:0000313" key="11">
    <source>
        <dbReference type="EMBL" id="UWX97530.1"/>
    </source>
</evidence>
<organism evidence="11 12">
    <name type="scientific">Arthrobacter zhaoxinii</name>
    <dbReference type="NCBI Taxonomy" id="2964616"/>
    <lineage>
        <taxon>Bacteria</taxon>
        <taxon>Bacillati</taxon>
        <taxon>Actinomycetota</taxon>
        <taxon>Actinomycetes</taxon>
        <taxon>Micrococcales</taxon>
        <taxon>Micrococcaceae</taxon>
        <taxon>Arthrobacter</taxon>
    </lineage>
</organism>
<keyword evidence="11" id="KW-0969">Cilium</keyword>
<evidence type="ECO:0000256" key="5">
    <source>
        <dbReference type="ARBA" id="ARBA00022525"/>
    </source>
</evidence>
<dbReference type="PRINTS" id="PR01005">
    <property type="entry name" value="FLGHOOKAP1"/>
</dbReference>
<dbReference type="NCBIfam" id="TIGR02492">
    <property type="entry name" value="flgK_ends"/>
    <property type="match status" value="1"/>
</dbReference>
<feature type="domain" description="Flagellar hook-associated protein FlgK helical" evidence="10">
    <location>
        <begin position="101"/>
        <end position="334"/>
    </location>
</feature>
<dbReference type="Proteomes" id="UP001059859">
    <property type="component" value="Chromosome"/>
</dbReference>
<dbReference type="Pfam" id="PF00460">
    <property type="entry name" value="Flg_bb_rod"/>
    <property type="match status" value="1"/>
</dbReference>
<evidence type="ECO:0000259" key="10">
    <source>
        <dbReference type="Pfam" id="PF22638"/>
    </source>
</evidence>
<dbReference type="EMBL" id="CP104275">
    <property type="protein sequence ID" value="UWX97530.1"/>
    <property type="molecule type" value="Genomic_DNA"/>
</dbReference>
<dbReference type="InterPro" id="IPR053927">
    <property type="entry name" value="FlgK_helical"/>
</dbReference>
<dbReference type="InterPro" id="IPR002371">
    <property type="entry name" value="FlgK"/>
</dbReference>
<evidence type="ECO:0000256" key="3">
    <source>
        <dbReference type="ARBA" id="ARBA00009677"/>
    </source>
</evidence>
<evidence type="ECO:0000259" key="9">
    <source>
        <dbReference type="Pfam" id="PF06429"/>
    </source>
</evidence>
<protein>
    <recommendedName>
        <fullName evidence="4 7">Flagellar hook-associated protein 1</fullName>
        <shortName evidence="7">HAP1</shortName>
    </recommendedName>
</protein>
<evidence type="ECO:0000256" key="2">
    <source>
        <dbReference type="ARBA" id="ARBA00004613"/>
    </source>
</evidence>
<keyword evidence="11" id="KW-0966">Cell projection</keyword>
<dbReference type="Pfam" id="PF22638">
    <property type="entry name" value="FlgK_D1"/>
    <property type="match status" value="1"/>
</dbReference>
<evidence type="ECO:0000259" key="8">
    <source>
        <dbReference type="Pfam" id="PF00460"/>
    </source>
</evidence>
<dbReference type="SUPFAM" id="SSF64518">
    <property type="entry name" value="Phase 1 flagellin"/>
    <property type="match status" value="1"/>
</dbReference>
<dbReference type="PANTHER" id="PTHR30033">
    <property type="entry name" value="FLAGELLAR HOOK-ASSOCIATED PROTEIN 1"/>
    <property type="match status" value="1"/>
</dbReference>
<name>A0ABY5YV59_9MICC</name>
<keyword evidence="12" id="KW-1185">Reference proteome</keyword>
<dbReference type="InterPro" id="IPR010930">
    <property type="entry name" value="Flg_bb/hook_C_dom"/>
</dbReference>
<accession>A0ABY5YV59</accession>
<evidence type="ECO:0000256" key="6">
    <source>
        <dbReference type="ARBA" id="ARBA00023143"/>
    </source>
</evidence>
<dbReference type="RefSeq" id="WP_260652727.1">
    <property type="nucleotide sequence ID" value="NZ_CP104275.1"/>
</dbReference>
<evidence type="ECO:0000256" key="1">
    <source>
        <dbReference type="ARBA" id="ARBA00004365"/>
    </source>
</evidence>
<keyword evidence="6 7" id="KW-0975">Bacterial flagellum</keyword>
<comment type="similarity">
    <text evidence="3 7">Belongs to the flagella basal body rod proteins family.</text>
</comment>
<keyword evidence="5 7" id="KW-0964">Secreted</keyword>